<evidence type="ECO:0000313" key="3">
    <source>
        <dbReference type="Proteomes" id="UP000663862"/>
    </source>
</evidence>
<feature type="compositionally biased region" description="Acidic residues" evidence="1">
    <location>
        <begin position="155"/>
        <end position="174"/>
    </location>
</feature>
<sequence>MPFVIRERKDIVDLRPIRRDSPKIHGYRWKMIALLELNEEGYYVLPFSRRVVDVGLLPWPRVPGVIPPDGYTDCGCIGCENKSYADHILKDLDEEDDPTSGNLHLEEVYVDSDDDDDTIVMSPASSTSSHANDVDMSDSESLSSALRNDCRIIDSNDDDDDDDDDDKDSDDMDENERSESSSSHDDGDDNDDDDDDDDKDIVSTRSYSPFDYDPFDSYDYEYYVYLSFIMDNSESDVDDKTLVHRPRTLCLEHGSMDIDINEQIQVIDLCTPDMDIKDIALSPSRFSDLQQKHSILACYPINSQHEQGPPLLTNIPPHQLTRTELAYRQSNAFPSAFRFVNYDSMIPSFLREKYQMYFVDLLERLKVDVSILDYNYTRLNNYMRLLMYEQIKVFNSRIDQIPRIEESEYPLLLEFFLQFDINLFYMKTCSLHYARPRTLNEGLFCLQEPEARYEFASCGNCALCYPQYDRTYRVNKSIVAFNQAHQHRFINGYRAILNCSAFCYTRNVIYALTCPCGRFDYVGATTQSLHDRLIKHREHGNRIIHEFLLGEANIVRDLTRGKSNEISTKDHMKLYQHSARCHVAMQIFLDANPQYWRFIPMTFEESETLEQRSIHGLGLPEELDWTLRSREDCKLYVASVPKPPPDYRFSNRQQALQLSYFYKKRDKILPNQSIDLYNATIVAVLPESCSEMFRFTIESLFITHADTKLNTIGHMLNENSVGNHHHPLFNPWLDRGTQWCDGLQRRPQPK</sequence>
<dbReference type="AlphaFoldDB" id="A0A820WK38"/>
<dbReference type="EMBL" id="CAJOBQ010001789">
    <property type="protein sequence ID" value="CAF4515766.1"/>
    <property type="molecule type" value="Genomic_DNA"/>
</dbReference>
<feature type="region of interest" description="Disordered" evidence="1">
    <location>
        <begin position="108"/>
        <end position="206"/>
    </location>
</feature>
<proteinExistence type="predicted"/>
<accession>A0A820WK38</accession>
<comment type="caution">
    <text evidence="2">The sequence shown here is derived from an EMBL/GenBank/DDBJ whole genome shotgun (WGS) entry which is preliminary data.</text>
</comment>
<gene>
    <name evidence="2" type="ORF">TSG867_LOCUS22204</name>
</gene>
<organism evidence="2 3">
    <name type="scientific">Rotaria socialis</name>
    <dbReference type="NCBI Taxonomy" id="392032"/>
    <lineage>
        <taxon>Eukaryota</taxon>
        <taxon>Metazoa</taxon>
        <taxon>Spiralia</taxon>
        <taxon>Gnathifera</taxon>
        <taxon>Rotifera</taxon>
        <taxon>Eurotatoria</taxon>
        <taxon>Bdelloidea</taxon>
        <taxon>Philodinida</taxon>
        <taxon>Philodinidae</taxon>
        <taxon>Rotaria</taxon>
    </lineage>
</organism>
<reference evidence="2" key="1">
    <citation type="submission" date="2021-02" db="EMBL/GenBank/DDBJ databases">
        <authorList>
            <person name="Nowell W R."/>
        </authorList>
    </citation>
    <scope>NUCLEOTIDE SEQUENCE</scope>
</reference>
<feature type="compositionally biased region" description="Basic and acidic residues" evidence="1">
    <location>
        <begin position="175"/>
        <end position="185"/>
    </location>
</feature>
<feature type="compositionally biased region" description="Acidic residues" evidence="1">
    <location>
        <begin position="186"/>
        <end position="199"/>
    </location>
</feature>
<evidence type="ECO:0000313" key="2">
    <source>
        <dbReference type="EMBL" id="CAF4515766.1"/>
    </source>
</evidence>
<feature type="compositionally biased region" description="Acidic residues" evidence="1">
    <location>
        <begin position="108"/>
        <end position="118"/>
    </location>
</feature>
<evidence type="ECO:0000256" key="1">
    <source>
        <dbReference type="SAM" id="MobiDB-lite"/>
    </source>
</evidence>
<name>A0A820WK38_9BILA</name>
<dbReference type="Proteomes" id="UP000663862">
    <property type="component" value="Unassembled WGS sequence"/>
</dbReference>
<protein>
    <submittedName>
        <fullName evidence="2">Uncharacterized protein</fullName>
    </submittedName>
</protein>